<reference evidence="1" key="1">
    <citation type="submission" date="2019-11" db="EMBL/GenBank/DDBJ databases">
        <authorList>
            <person name="Feng L."/>
        </authorList>
    </citation>
    <scope>NUCLEOTIDE SEQUENCE</scope>
    <source>
        <strain evidence="1">CintestinalisLFYP54</strain>
    </source>
</reference>
<dbReference type="EMBL" id="CACRTN010000009">
    <property type="protein sequence ID" value="VYT71395.1"/>
    <property type="molecule type" value="Genomic_DNA"/>
</dbReference>
<gene>
    <name evidence="1" type="ORF">CILFYP54_01344</name>
</gene>
<evidence type="ECO:0000313" key="1">
    <source>
        <dbReference type="EMBL" id="VYT71395.1"/>
    </source>
</evidence>
<dbReference type="RefSeq" id="WP_156848190.1">
    <property type="nucleotide sequence ID" value="NZ_CACRTN010000009.1"/>
</dbReference>
<proteinExistence type="predicted"/>
<protein>
    <submittedName>
        <fullName evidence="1">Uncharacterized protein</fullName>
    </submittedName>
</protein>
<dbReference type="AlphaFoldDB" id="A0A6N2YWL3"/>
<organism evidence="1">
    <name type="scientific">Collinsella intestinalis</name>
    <dbReference type="NCBI Taxonomy" id="147207"/>
    <lineage>
        <taxon>Bacteria</taxon>
        <taxon>Bacillati</taxon>
        <taxon>Actinomycetota</taxon>
        <taxon>Coriobacteriia</taxon>
        <taxon>Coriobacteriales</taxon>
        <taxon>Coriobacteriaceae</taxon>
        <taxon>Collinsella</taxon>
    </lineage>
</organism>
<name>A0A6N2YWL3_9ACTN</name>
<sequence length="540" mass="58105">MNNDQIREIREIAIDFRGDGREEGAYAVDVLDQAGALLDRIELDQKPVHGDYEDFSCLLSLIDQELTPAGGIDIPWERVVISGPCVEDQFKAVSVGEEIFLYAADSNLAEWVEGGVDLIPTGDSVELRGKAVTKHALGTAWYGEGEGAKFRLPVRTGADLPADRKLIDLLAHRHKVLRLSDHSAQTAGPAWAPGSEPDRSAILDALGGYLGGIVEFERAEAGAWPAAVLDPMRDREARDKLIGGVAGMFECGAPVDAATYERRVAARMEDYVSGWRERLVSVAAGHLRAEIGLDRRSFGIEGAIPSSRDIASWLDERLGMYAIAPSREELAARPHAIPCRFVLDGGEADRKVYQSIAAVVAGGLSESIEWDPVAAGVFDPYRSCTAQLICKTQGTDLASVVNGSASGPFAETMREAVFEQARGVRAPWGPVRMHDRSPEFAIHVSATFGQMETAMLGADAAQRPTVGVAPAGAGALELVVEDCDIMRVVRPVTLERAMEVPASHVGRIVPHGTWDRADAPAPARLVEVDAANRQGKGMKF</sequence>
<accession>A0A6N2YWL3</accession>